<dbReference type="SUPFAM" id="SSF50692">
    <property type="entry name" value="ADC-like"/>
    <property type="match status" value="1"/>
</dbReference>
<evidence type="ECO:0000256" key="3">
    <source>
        <dbReference type="ARBA" id="ARBA00022505"/>
    </source>
</evidence>
<dbReference type="GO" id="GO:0043546">
    <property type="term" value="F:molybdopterin cofactor binding"/>
    <property type="evidence" value="ECO:0007669"/>
    <property type="project" value="InterPro"/>
</dbReference>
<name>A0A239Q0L7_9RHOB</name>
<evidence type="ECO:0000256" key="1">
    <source>
        <dbReference type="ARBA" id="ARBA00001942"/>
    </source>
</evidence>
<keyword evidence="3" id="KW-0500">Molybdenum</keyword>
<dbReference type="EMBL" id="FZQB01000013">
    <property type="protein sequence ID" value="SNT75766.1"/>
    <property type="molecule type" value="Genomic_DNA"/>
</dbReference>
<dbReference type="InterPro" id="IPR050612">
    <property type="entry name" value="Prok_Mopterin_Oxidored"/>
</dbReference>
<evidence type="ECO:0000259" key="6">
    <source>
        <dbReference type="Pfam" id="PF00384"/>
    </source>
</evidence>
<comment type="similarity">
    <text evidence="2">Belongs to the prokaryotic molybdopterin-containing oxidoreductase family.</text>
</comment>
<dbReference type="OrthoDB" id="9759518at2"/>
<dbReference type="GO" id="GO:0030151">
    <property type="term" value="F:molybdenum ion binding"/>
    <property type="evidence" value="ECO:0007669"/>
    <property type="project" value="TreeGrafter"/>
</dbReference>
<dbReference type="Proteomes" id="UP000198307">
    <property type="component" value="Unassembled WGS sequence"/>
</dbReference>
<protein>
    <submittedName>
        <fullName evidence="8">Biotin/methionine sulfoxide reductase</fullName>
    </submittedName>
</protein>
<evidence type="ECO:0000256" key="4">
    <source>
        <dbReference type="ARBA" id="ARBA00022723"/>
    </source>
</evidence>
<evidence type="ECO:0000259" key="7">
    <source>
        <dbReference type="Pfam" id="PF01568"/>
    </source>
</evidence>
<comment type="cofactor">
    <cofactor evidence="1">
        <name>Mo-bis(molybdopterin guanine dinucleotide)</name>
        <dbReference type="ChEBI" id="CHEBI:60539"/>
    </cofactor>
</comment>
<keyword evidence="9" id="KW-1185">Reference proteome</keyword>
<evidence type="ECO:0000256" key="2">
    <source>
        <dbReference type="ARBA" id="ARBA00010312"/>
    </source>
</evidence>
<dbReference type="Pfam" id="PF00384">
    <property type="entry name" value="Molybdopterin"/>
    <property type="match status" value="1"/>
</dbReference>
<dbReference type="PANTHER" id="PTHR43742:SF10">
    <property type="entry name" value="TRIMETHYLAMINE-N-OXIDE REDUCTASE 2"/>
    <property type="match status" value="1"/>
</dbReference>
<dbReference type="Pfam" id="PF01568">
    <property type="entry name" value="Molydop_binding"/>
    <property type="match status" value="1"/>
</dbReference>
<accession>A0A239Q0L7</accession>
<evidence type="ECO:0000313" key="8">
    <source>
        <dbReference type="EMBL" id="SNT75766.1"/>
    </source>
</evidence>
<keyword evidence="5" id="KW-0560">Oxidoreductase</keyword>
<dbReference type="GO" id="GO:0016491">
    <property type="term" value="F:oxidoreductase activity"/>
    <property type="evidence" value="ECO:0007669"/>
    <property type="project" value="UniProtKB-KW"/>
</dbReference>
<dbReference type="GO" id="GO:0030288">
    <property type="term" value="C:outer membrane-bounded periplasmic space"/>
    <property type="evidence" value="ECO:0007669"/>
    <property type="project" value="TreeGrafter"/>
</dbReference>
<dbReference type="Gene3D" id="3.40.228.10">
    <property type="entry name" value="Dimethylsulfoxide Reductase, domain 2"/>
    <property type="match status" value="1"/>
</dbReference>
<dbReference type="GO" id="GO:0009055">
    <property type="term" value="F:electron transfer activity"/>
    <property type="evidence" value="ECO:0007669"/>
    <property type="project" value="TreeGrafter"/>
</dbReference>
<sequence>MTDRYTAAHWGAYRVTGAEDDLRLEPLADDPAPSRIGRGWLSAARDTRARIHRPAVRRGWLAGDGGAGRNDDSYVELPWDEALDMAAQELRRVCRDHGNGAIYGGSYGWSSAGRFHHAQSQLRRFLNLIGGYVAARDTYSHAAGEVLLPHITGLSNKDIEEGLTSWPLIAQNCTLFLAFGGVSGRTAQIAAGGTSSHEVDGWMERAAAAGMQTICVSPLRSDLADLPNARWLPVRAGSDVALMLALLHELVSNGRHDQAFLDRYTSGWPQFRDYVMGVSDGQAKSAEWAAPLCDLAAGEIRDLAEELSRHRVMVSINWGLQRADHGEQTVWAGLALAAVLGQIGQPGTGFGFGYGSTTPPGRAKRFISWPSVPQGRNGVDDFIPVARISDMLLNPGQAYRYNGETRSYPDIRLVYWAGGNPFHHHQDLLRLERAWQRPETVIVHEHSWTATARRADIVLPTTMALEREDIMVNRRDPSLIYMTQVLAPMGEARNDHDILADLARRFGVEAEFTEGRDTQDWLRWIWAGCQGVAQSEGFALPDFDSFRDMGRFEIPEADQTRILFSRFIEDPVAHALPTESGRLTLFNDRIAAMQLCDCPGHPCWMPPAEWTHEAPPTHLHLLSQQPATRLHSQLDNGSEAVASKLQGREVARMHPRTAAALNLREGEVVHLHNARGGCLAGLRLDANMRHDCVVLPTGAWADLQDSPQGRICVHGNPNMLTIDKGASELSQGNISHTTLVQVSPWSGELPRVRALDAPRFVTRAECEREV</sequence>
<dbReference type="SUPFAM" id="SSF53706">
    <property type="entry name" value="Formate dehydrogenase/DMSO reductase, domains 1-3"/>
    <property type="match status" value="1"/>
</dbReference>
<feature type="domain" description="Molybdopterin dinucleotide-binding" evidence="7">
    <location>
        <begin position="619"/>
        <end position="738"/>
    </location>
</feature>
<dbReference type="PANTHER" id="PTHR43742">
    <property type="entry name" value="TRIMETHYLAMINE-N-OXIDE REDUCTASE"/>
    <property type="match status" value="1"/>
</dbReference>
<proteinExistence type="inferred from homology"/>
<gene>
    <name evidence="8" type="ORF">SAMN05444959_11317</name>
</gene>
<reference evidence="8 9" key="1">
    <citation type="submission" date="2017-07" db="EMBL/GenBank/DDBJ databases">
        <authorList>
            <person name="Sun Z.S."/>
            <person name="Albrecht U."/>
            <person name="Echele G."/>
            <person name="Lee C.C."/>
        </authorList>
    </citation>
    <scope>NUCLEOTIDE SEQUENCE [LARGE SCALE GENOMIC DNA]</scope>
    <source>
        <strain evidence="8 9">DSM 14827</strain>
    </source>
</reference>
<dbReference type="InterPro" id="IPR009010">
    <property type="entry name" value="Asp_de-COase-like_dom_sf"/>
</dbReference>
<dbReference type="Gene3D" id="3.90.55.10">
    <property type="entry name" value="Dimethylsulfoxide Reductase, domain 3"/>
    <property type="match status" value="1"/>
</dbReference>
<dbReference type="InterPro" id="IPR006657">
    <property type="entry name" value="MoPterin_dinucl-bd_dom"/>
</dbReference>
<organism evidence="8 9">
    <name type="scientific">Paracoccus seriniphilus</name>
    <dbReference type="NCBI Taxonomy" id="184748"/>
    <lineage>
        <taxon>Bacteria</taxon>
        <taxon>Pseudomonadati</taxon>
        <taxon>Pseudomonadota</taxon>
        <taxon>Alphaproteobacteria</taxon>
        <taxon>Rhodobacterales</taxon>
        <taxon>Paracoccaceae</taxon>
        <taxon>Paracoccus</taxon>
    </lineage>
</organism>
<dbReference type="Gene3D" id="2.40.40.20">
    <property type="match status" value="1"/>
</dbReference>
<evidence type="ECO:0000256" key="5">
    <source>
        <dbReference type="ARBA" id="ARBA00023002"/>
    </source>
</evidence>
<dbReference type="AlphaFoldDB" id="A0A239Q0L7"/>
<evidence type="ECO:0000313" key="9">
    <source>
        <dbReference type="Proteomes" id="UP000198307"/>
    </source>
</evidence>
<feature type="domain" description="Molybdopterin oxidoreductase" evidence="6">
    <location>
        <begin position="50"/>
        <end position="504"/>
    </location>
</feature>
<dbReference type="RefSeq" id="WP_089345227.1">
    <property type="nucleotide sequence ID" value="NZ_CP067132.1"/>
</dbReference>
<dbReference type="Gene3D" id="3.40.50.740">
    <property type="match status" value="1"/>
</dbReference>
<dbReference type="InterPro" id="IPR006656">
    <property type="entry name" value="Mopterin_OxRdtase"/>
</dbReference>
<keyword evidence="4" id="KW-0479">Metal-binding</keyword>
<dbReference type="GO" id="GO:0009061">
    <property type="term" value="P:anaerobic respiration"/>
    <property type="evidence" value="ECO:0007669"/>
    <property type="project" value="TreeGrafter"/>
</dbReference>